<dbReference type="STRING" id="104663.SAMN04488121_101503"/>
<dbReference type="GO" id="GO:0050660">
    <property type="term" value="F:flavin adenine dinucleotide binding"/>
    <property type="evidence" value="ECO:0007669"/>
    <property type="project" value="TreeGrafter"/>
</dbReference>
<organism evidence="2 3">
    <name type="scientific">Chitinophaga filiformis</name>
    <name type="common">Myxococcus filiformis</name>
    <name type="synonym">Flexibacter filiformis</name>
    <dbReference type="NCBI Taxonomy" id="104663"/>
    <lineage>
        <taxon>Bacteria</taxon>
        <taxon>Pseudomonadati</taxon>
        <taxon>Bacteroidota</taxon>
        <taxon>Chitinophagia</taxon>
        <taxon>Chitinophagales</taxon>
        <taxon>Chitinophagaceae</taxon>
        <taxon>Chitinophaga</taxon>
    </lineage>
</organism>
<feature type="transmembrane region" description="Helical" evidence="1">
    <location>
        <begin position="627"/>
        <end position="651"/>
    </location>
</feature>
<evidence type="ECO:0000256" key="1">
    <source>
        <dbReference type="SAM" id="Phobius"/>
    </source>
</evidence>
<evidence type="ECO:0000313" key="3">
    <source>
        <dbReference type="Proteomes" id="UP000199045"/>
    </source>
</evidence>
<dbReference type="OrthoDB" id="9769600at2"/>
<dbReference type="AlphaFoldDB" id="A0A1G7HJY6"/>
<keyword evidence="1" id="KW-0812">Transmembrane</keyword>
<dbReference type="Gene3D" id="3.50.50.60">
    <property type="entry name" value="FAD/NAD(P)-binding domain"/>
    <property type="match status" value="1"/>
</dbReference>
<dbReference type="SUPFAM" id="SSF51971">
    <property type="entry name" value="Nucleotide-binding domain"/>
    <property type="match status" value="1"/>
</dbReference>
<dbReference type="NCBIfam" id="NF005546">
    <property type="entry name" value="PRK07208.1-2"/>
    <property type="match status" value="1"/>
</dbReference>
<dbReference type="Proteomes" id="UP000199045">
    <property type="component" value="Unassembled WGS sequence"/>
</dbReference>
<accession>A0A1G7HJY6</accession>
<evidence type="ECO:0000313" key="2">
    <source>
        <dbReference type="EMBL" id="SDF00797.1"/>
    </source>
</evidence>
<feature type="transmembrane region" description="Helical" evidence="1">
    <location>
        <begin position="948"/>
        <end position="970"/>
    </location>
</feature>
<feature type="transmembrane region" description="Helical" evidence="1">
    <location>
        <begin position="747"/>
        <end position="765"/>
    </location>
</feature>
<feature type="transmembrane region" description="Helical" evidence="1">
    <location>
        <begin position="683"/>
        <end position="701"/>
    </location>
</feature>
<feature type="transmembrane region" description="Helical" evidence="1">
    <location>
        <begin position="1009"/>
        <end position="1027"/>
    </location>
</feature>
<reference evidence="2 3" key="1">
    <citation type="submission" date="2016-10" db="EMBL/GenBank/DDBJ databases">
        <authorList>
            <person name="de Groot N.N."/>
        </authorList>
    </citation>
    <scope>NUCLEOTIDE SEQUENCE [LARGE SCALE GENOMIC DNA]</scope>
    <source>
        <strain evidence="2 3">DSM 527</strain>
    </source>
</reference>
<sequence length="1036" mass="119446">MESKRNAIIIGAGPAGLTAAYEMLQRTDIIPIILEKSGDIGGISKTINYKGNRMDIGGHRFFSKSDRVMHWWLNILPLQAGSEESFKIKYQNKSRDINRKDLPENLKSNDPDKVMLVRKRLSRIYFLRRFFTYPITLSIDTLRKLGIGRTIAILFSYLWAQLFPRKPEKSLADFMINRFGKTLYHLFFKDYTEKVWGVPCDEIPAEWGAQRIKGVSIRKAIEHAIQELSKKKKKVTTDVAQKDTETSLIEQFFYPKLGPGQLWEEVARQVQEMGGIIHMHHDVKHIYTDDHKVTAITAVNNQTGEELSLTGDYFFSTMPVKELIGGIVGEVPEPVKDIASKLQYRDFITVGILLRKLSFLDKHTGEWKPLKLEDTWIYIQEKDVKVGRLQLFNNWSPYMVKDPDTAWVGMEFFCNETDDFWKLPDTDIAALAIRELEKIGLATSENVLDSTVLRVEKTYPAYFGAYAHFDKVRAYTDQLENLFLVGRNGMHKYNNADHSMLTAMVAVDNIIEGITTKDNIWAINTEQEYHEEKSADAAPVAAAPKRVPSFKEFLWDLPWNKALVWFAGLAVIVQFFIFKHLYPSAGFIDGDSYVYLESAYGNFSINTYPIGYSKFLRFFSTFTISDTALVGFQYLLLQASALALVFTLAYFYKPGKLTFGVLYVGMVFNPVFLYMANYVSSDSLFLSLSLIWFTLLLWILHRPNQTLIILHAVVILLAFTVRYNALFYPIVAALAFIISRQPWKRKVVGILSSVILIAGFVWHTSNQYDRLTGIRQFSPFSGWQMANNALYAYRFVQDEPPPPMPAKFKQLDKMVRTYFDTTRNIFMHQQEMMIANTWYMWDPKSPLQQYMYRKFQKDSTAHILKKWASVGPLFAEYGSYLIRQYPTTFAQYYLLPNTMKYYAPPVEFLDTYNMGKDSIAPIGQMWFGYESRKLKTHFKDLKVTILSFYPILVGVMNVVFLFSLVGFVILHGIKHNRALSIGLLLAFGLWIINFGFSVFASQIALRFQMLPILIFFSFGLLLLDYIWKAANNKIQS</sequence>
<proteinExistence type="predicted"/>
<dbReference type="PANTHER" id="PTHR21197:SF0">
    <property type="entry name" value="UDP-GALACTOPYRANOSE MUTASE"/>
    <property type="match status" value="1"/>
</dbReference>
<feature type="transmembrane region" description="Helical" evidence="1">
    <location>
        <begin position="707"/>
        <end position="735"/>
    </location>
</feature>
<feature type="transmembrane region" description="Helical" evidence="1">
    <location>
        <begin position="982"/>
        <end position="1003"/>
    </location>
</feature>
<dbReference type="EMBL" id="FNBN01000001">
    <property type="protein sequence ID" value="SDF00797.1"/>
    <property type="molecule type" value="Genomic_DNA"/>
</dbReference>
<protein>
    <submittedName>
        <fullName evidence="2">Protoporphyrinogen oxidase</fullName>
    </submittedName>
</protein>
<gene>
    <name evidence="2" type="ORF">SAMN04488121_101503</name>
</gene>
<dbReference type="InterPro" id="IPR036188">
    <property type="entry name" value="FAD/NAD-bd_sf"/>
</dbReference>
<name>A0A1G7HJY6_CHIFI</name>
<feature type="transmembrane region" description="Helical" evidence="1">
    <location>
        <begin position="657"/>
        <end position="676"/>
    </location>
</feature>
<dbReference type="RefSeq" id="WP_089828647.1">
    <property type="nucleotide sequence ID" value="NZ_FNBN01000001.1"/>
</dbReference>
<keyword evidence="1" id="KW-1133">Transmembrane helix</keyword>
<dbReference type="GO" id="GO:0005829">
    <property type="term" value="C:cytosol"/>
    <property type="evidence" value="ECO:0007669"/>
    <property type="project" value="TreeGrafter"/>
</dbReference>
<keyword evidence="1" id="KW-0472">Membrane</keyword>
<dbReference type="PANTHER" id="PTHR21197">
    <property type="entry name" value="UDP-GALACTOPYRANOSE MUTASE"/>
    <property type="match status" value="1"/>
</dbReference>
<dbReference type="GO" id="GO:0008767">
    <property type="term" value="F:UDP-galactopyranose mutase activity"/>
    <property type="evidence" value="ECO:0007669"/>
    <property type="project" value="TreeGrafter"/>
</dbReference>
<dbReference type="Pfam" id="PF13450">
    <property type="entry name" value="NAD_binding_8"/>
    <property type="match status" value="1"/>
</dbReference>
<dbReference type="NCBIfam" id="NF005548">
    <property type="entry name" value="PRK07208.1-4"/>
    <property type="match status" value="1"/>
</dbReference>